<keyword evidence="1" id="KW-0472">Membrane</keyword>
<keyword evidence="1" id="KW-0812">Transmembrane</keyword>
<evidence type="ECO:0000256" key="1">
    <source>
        <dbReference type="SAM" id="Phobius"/>
    </source>
</evidence>
<dbReference type="AlphaFoldDB" id="A0A2Z7AIU3"/>
<sequence length="147" mass="16542">MRRLSCVGSRGMVASPVWVTVVTIRCRGRRRSGGGGSMSVLAAMVEGRDLGELFVIGGRGRRRRALIAICVWKGDETQSSCISWRLQSSNVLEKEASGGGRLSGLLHVKPIFDLFFIYLFFLSFYFFYYILYYYDKDADGSKVDENL</sequence>
<evidence type="ECO:0000313" key="2">
    <source>
        <dbReference type="EMBL" id="KZV19124.1"/>
    </source>
</evidence>
<protein>
    <submittedName>
        <fullName evidence="2">Uncharacterized protein</fullName>
    </submittedName>
</protein>
<dbReference type="Proteomes" id="UP000250235">
    <property type="component" value="Unassembled WGS sequence"/>
</dbReference>
<evidence type="ECO:0000313" key="3">
    <source>
        <dbReference type="Proteomes" id="UP000250235"/>
    </source>
</evidence>
<keyword evidence="3" id="KW-1185">Reference proteome</keyword>
<organism evidence="2 3">
    <name type="scientific">Dorcoceras hygrometricum</name>
    <dbReference type="NCBI Taxonomy" id="472368"/>
    <lineage>
        <taxon>Eukaryota</taxon>
        <taxon>Viridiplantae</taxon>
        <taxon>Streptophyta</taxon>
        <taxon>Embryophyta</taxon>
        <taxon>Tracheophyta</taxon>
        <taxon>Spermatophyta</taxon>
        <taxon>Magnoliopsida</taxon>
        <taxon>eudicotyledons</taxon>
        <taxon>Gunneridae</taxon>
        <taxon>Pentapetalae</taxon>
        <taxon>asterids</taxon>
        <taxon>lamiids</taxon>
        <taxon>Lamiales</taxon>
        <taxon>Gesneriaceae</taxon>
        <taxon>Didymocarpoideae</taxon>
        <taxon>Trichosporeae</taxon>
        <taxon>Loxocarpinae</taxon>
        <taxon>Dorcoceras</taxon>
    </lineage>
</organism>
<dbReference type="EMBL" id="KV016840">
    <property type="protein sequence ID" value="KZV19124.1"/>
    <property type="molecule type" value="Genomic_DNA"/>
</dbReference>
<reference evidence="2 3" key="1">
    <citation type="journal article" date="2015" name="Proc. Natl. Acad. Sci. U.S.A.">
        <title>The resurrection genome of Boea hygrometrica: A blueprint for survival of dehydration.</title>
        <authorList>
            <person name="Xiao L."/>
            <person name="Yang G."/>
            <person name="Zhang L."/>
            <person name="Yang X."/>
            <person name="Zhao S."/>
            <person name="Ji Z."/>
            <person name="Zhou Q."/>
            <person name="Hu M."/>
            <person name="Wang Y."/>
            <person name="Chen M."/>
            <person name="Xu Y."/>
            <person name="Jin H."/>
            <person name="Xiao X."/>
            <person name="Hu G."/>
            <person name="Bao F."/>
            <person name="Hu Y."/>
            <person name="Wan P."/>
            <person name="Li L."/>
            <person name="Deng X."/>
            <person name="Kuang T."/>
            <person name="Xiang C."/>
            <person name="Zhu J.K."/>
            <person name="Oliver M.J."/>
            <person name="He Y."/>
        </authorList>
    </citation>
    <scope>NUCLEOTIDE SEQUENCE [LARGE SCALE GENOMIC DNA]</scope>
    <source>
        <strain evidence="3">cv. XS01</strain>
    </source>
</reference>
<name>A0A2Z7AIU3_9LAMI</name>
<keyword evidence="1" id="KW-1133">Transmembrane helix</keyword>
<accession>A0A2Z7AIU3</accession>
<gene>
    <name evidence="2" type="ORF">F511_42587</name>
</gene>
<proteinExistence type="predicted"/>
<feature type="transmembrane region" description="Helical" evidence="1">
    <location>
        <begin position="111"/>
        <end position="134"/>
    </location>
</feature>